<dbReference type="EMBL" id="LBVU01000003">
    <property type="protein sequence ID" value="KKQ92236.1"/>
    <property type="molecule type" value="Genomic_DNA"/>
</dbReference>
<comment type="caution">
    <text evidence="1">The sequence shown here is derived from an EMBL/GenBank/DDBJ whole genome shotgun (WGS) entry which is preliminary data.</text>
</comment>
<organism evidence="1 2">
    <name type="scientific">Candidatus Woesebacteria bacterium GW2011_GWB1_39_10</name>
    <dbReference type="NCBI Taxonomy" id="1618572"/>
    <lineage>
        <taxon>Bacteria</taxon>
        <taxon>Candidatus Woeseibacteriota</taxon>
    </lineage>
</organism>
<proteinExistence type="predicted"/>
<dbReference type="Proteomes" id="UP000034774">
    <property type="component" value="Unassembled WGS sequence"/>
</dbReference>
<reference evidence="1 2" key="1">
    <citation type="journal article" date="2015" name="Nature">
        <title>rRNA introns, odd ribosomes, and small enigmatic genomes across a large radiation of phyla.</title>
        <authorList>
            <person name="Brown C.T."/>
            <person name="Hug L.A."/>
            <person name="Thomas B.C."/>
            <person name="Sharon I."/>
            <person name="Castelle C.J."/>
            <person name="Singh A."/>
            <person name="Wilkins M.J."/>
            <person name="Williams K.H."/>
            <person name="Banfield J.F."/>
        </authorList>
    </citation>
    <scope>NUCLEOTIDE SEQUENCE [LARGE SCALE GENOMIC DNA]</scope>
</reference>
<evidence type="ECO:0000313" key="2">
    <source>
        <dbReference type="Proteomes" id="UP000034774"/>
    </source>
</evidence>
<name>A0A0G0PSB3_9BACT</name>
<protein>
    <submittedName>
        <fullName evidence="1">Uncharacterized protein</fullName>
    </submittedName>
</protein>
<dbReference type="AlphaFoldDB" id="A0A0G0PSB3"/>
<sequence>MKAKKNDKAYLQDFKIDIHTNNDIYFQELALLFDKDEFLNLLPYLRKTYKVVRFFPLDEFEKLLDSSEKGWFIEKTTTKVNFSKYSRAKEVEEEFPEFYDFICSPDNFLPETLDAECNLICYEFKRPPYFVDVIKQAIFCGAVDDTLFKPTEAKTVDFSLLGAWPTLDQVAIFISPTSTYVDVEREFKKAKEKMKSNEWLSYYNPHSDTTPNIRKYREWYWERIKGKTYQIIADDWADGHEAEYTTYLDVLKALKIYDKLLAS</sequence>
<evidence type="ECO:0000313" key="1">
    <source>
        <dbReference type="EMBL" id="KKQ92236.1"/>
    </source>
</evidence>
<gene>
    <name evidence="1" type="ORF">UT17_C0003G0259</name>
</gene>
<accession>A0A0G0PSB3</accession>
<dbReference type="STRING" id="1618572.UT17_C0003G0259"/>